<dbReference type="InterPro" id="IPR029058">
    <property type="entry name" value="AB_hydrolase_fold"/>
</dbReference>
<dbReference type="SUPFAM" id="SSF53474">
    <property type="entry name" value="alpha/beta-Hydrolases"/>
    <property type="match status" value="1"/>
</dbReference>
<evidence type="ECO:0000313" key="5">
    <source>
        <dbReference type="Proteomes" id="UP000622653"/>
    </source>
</evidence>
<name>A0A8J7KBK6_9BACL</name>
<dbReference type="PANTHER" id="PTHR10655:SF17">
    <property type="entry name" value="LYSOPHOSPHOLIPASE-LIKE PROTEIN 1"/>
    <property type="match status" value="1"/>
</dbReference>
<proteinExistence type="inferred from homology"/>
<evidence type="ECO:0000313" key="4">
    <source>
        <dbReference type="EMBL" id="MBF4500512.1"/>
    </source>
</evidence>
<evidence type="ECO:0000259" key="3">
    <source>
        <dbReference type="Pfam" id="PF02230"/>
    </source>
</evidence>
<evidence type="ECO:0000256" key="1">
    <source>
        <dbReference type="ARBA" id="ARBA00006499"/>
    </source>
</evidence>
<comment type="caution">
    <text evidence="4">The sequence shown here is derived from an EMBL/GenBank/DDBJ whole genome shotgun (WGS) entry which is preliminary data.</text>
</comment>
<dbReference type="PANTHER" id="PTHR10655">
    <property type="entry name" value="LYSOPHOSPHOLIPASE-RELATED"/>
    <property type="match status" value="1"/>
</dbReference>
<keyword evidence="5" id="KW-1185">Reference proteome</keyword>
<dbReference type="Proteomes" id="UP000622653">
    <property type="component" value="Unassembled WGS sequence"/>
</dbReference>
<dbReference type="InterPro" id="IPR003140">
    <property type="entry name" value="PLipase/COase/thioEstase"/>
</dbReference>
<dbReference type="InterPro" id="IPR050565">
    <property type="entry name" value="LYPA1-2/EST-like"/>
</dbReference>
<protein>
    <submittedName>
        <fullName evidence="4">Alpha/beta hydrolase</fullName>
    </submittedName>
</protein>
<dbReference type="RefSeq" id="WP_194561948.1">
    <property type="nucleotide sequence ID" value="NZ_JADKPV010000001.1"/>
</dbReference>
<accession>A0A8J7KBK6</accession>
<evidence type="ECO:0000256" key="2">
    <source>
        <dbReference type="ARBA" id="ARBA00022801"/>
    </source>
</evidence>
<dbReference type="AlphaFoldDB" id="A0A8J7KBK6"/>
<gene>
    <name evidence="4" type="ORF">IRY55_03965</name>
</gene>
<dbReference type="Gene3D" id="3.40.50.1820">
    <property type="entry name" value="alpha/beta hydrolase"/>
    <property type="match status" value="1"/>
</dbReference>
<dbReference type="GO" id="GO:0016787">
    <property type="term" value="F:hydrolase activity"/>
    <property type="evidence" value="ECO:0007669"/>
    <property type="project" value="UniProtKB-KW"/>
</dbReference>
<comment type="similarity">
    <text evidence="1">Belongs to the AB hydrolase superfamily. AB hydrolase 2 family.</text>
</comment>
<dbReference type="EMBL" id="JADKPV010000001">
    <property type="protein sequence ID" value="MBF4500512.1"/>
    <property type="molecule type" value="Genomic_DNA"/>
</dbReference>
<dbReference type="Pfam" id="PF02230">
    <property type="entry name" value="Abhydrolase_2"/>
    <property type="match status" value="1"/>
</dbReference>
<organism evidence="4 5">
    <name type="scientific">Savagea serpentis</name>
    <dbReference type="NCBI Taxonomy" id="2785297"/>
    <lineage>
        <taxon>Bacteria</taxon>
        <taxon>Bacillati</taxon>
        <taxon>Bacillota</taxon>
        <taxon>Bacilli</taxon>
        <taxon>Bacillales</taxon>
        <taxon>Caryophanaceae</taxon>
        <taxon>Savagea</taxon>
    </lineage>
</organism>
<sequence length="202" mass="22800">MEHIYTSVERAKGTLVLLHGTGGNEQSMLPIAKHLTDEWNVLSVRGEVNENGALRFFKRLREGVLDEDDLIARTAQFHETLTHWANEYTFSLQDIVFIGYSNGANFAANYLLQFPNAVKGGILLHPMVPTRRHNVASLDETSIFISAGIHDPLVPYEETEQLLDMYRSAHANVKAHIESNGHQITYTELEAAKQWLTTLSRI</sequence>
<keyword evidence="2 4" id="KW-0378">Hydrolase</keyword>
<reference evidence="4" key="1">
    <citation type="submission" date="2020-11" db="EMBL/GenBank/DDBJ databases">
        <title>Multidrug resistant novel bacterium Savagea serpentis sp. nov., isolated from the scats of a vine snake (Ahaetulla nasuta).</title>
        <authorList>
            <person name="Venkata Ramana V."/>
            <person name="Vikas Patil S."/>
            <person name="Yogita Lugani V."/>
        </authorList>
    </citation>
    <scope>NUCLEOTIDE SEQUENCE</scope>
    <source>
        <strain evidence="4">SN6</strain>
    </source>
</reference>
<feature type="domain" description="Phospholipase/carboxylesterase/thioesterase" evidence="3">
    <location>
        <begin position="4"/>
        <end position="199"/>
    </location>
</feature>